<organism evidence="1">
    <name type="scientific">Streptomyces sp. SID7499</name>
    <dbReference type="NCBI Taxonomy" id="2706086"/>
    <lineage>
        <taxon>Bacteria</taxon>
        <taxon>Bacillati</taxon>
        <taxon>Actinomycetota</taxon>
        <taxon>Actinomycetes</taxon>
        <taxon>Kitasatosporales</taxon>
        <taxon>Streptomycetaceae</taxon>
        <taxon>Streptomyces</taxon>
    </lineage>
</organism>
<accession>A0A6G3X3A2</accession>
<protein>
    <submittedName>
        <fullName evidence="1">Uncharacterized protein</fullName>
    </submittedName>
</protein>
<proteinExistence type="predicted"/>
<evidence type="ECO:0000313" key="1">
    <source>
        <dbReference type="EMBL" id="NEE12000.1"/>
    </source>
</evidence>
<sequence length="84" mass="9677">MPETRHPSTTHLLRYFDYDHLPERLQWHSIPFHGLAHEIVDHLPDGPELTAGLRKLLEAKDCIVRAAVDQMRNEAEAAEPKQES</sequence>
<reference evidence="1" key="1">
    <citation type="submission" date="2020-01" db="EMBL/GenBank/DDBJ databases">
        <title>Insect and environment-associated Actinomycetes.</title>
        <authorList>
            <person name="Currrie C."/>
            <person name="Chevrette M."/>
            <person name="Carlson C."/>
            <person name="Stubbendieck R."/>
            <person name="Wendt-Pienkowski E."/>
        </authorList>
    </citation>
    <scope>NUCLEOTIDE SEQUENCE</scope>
    <source>
        <strain evidence="1">SID7499</strain>
    </source>
</reference>
<dbReference type="EMBL" id="JAAGMN010003906">
    <property type="protein sequence ID" value="NEE12000.1"/>
    <property type="molecule type" value="Genomic_DNA"/>
</dbReference>
<name>A0A6G3X3A2_9ACTN</name>
<comment type="caution">
    <text evidence="1">The sequence shown here is derived from an EMBL/GenBank/DDBJ whole genome shotgun (WGS) entry which is preliminary data.</text>
</comment>
<gene>
    <name evidence="1" type="ORF">G3M58_36780</name>
</gene>
<dbReference type="AlphaFoldDB" id="A0A6G3X3A2"/>